<protein>
    <submittedName>
        <fullName evidence="1">Uncharacterized protein</fullName>
    </submittedName>
</protein>
<organism evidence="1">
    <name type="scientific">Pseudoderbesia arbuscula</name>
    <dbReference type="NCBI Taxonomy" id="2320809"/>
    <lineage>
        <taxon>Eukaryota</taxon>
        <taxon>Viridiplantae</taxon>
        <taxon>Chlorophyta</taxon>
        <taxon>core chlorophytes</taxon>
        <taxon>Ulvophyceae</taxon>
        <taxon>TCBD clade</taxon>
        <taxon>Bryopsidales</taxon>
        <taxon>Bryopsidineae</taxon>
        <taxon>Bryopsidaceae</taxon>
        <taxon>Pseudoderbesia</taxon>
    </lineage>
</organism>
<name>A0A386AYR6_9CHLO</name>
<keyword evidence="1" id="KW-0934">Plastid</keyword>
<sequence>MIPIICENFYNGGSNHLYILLINIEHPIYGNFIDTNLRKISSLEWPKNQKKCAGFQRFLTHILVCLTTNFQKFWDSKDPQNCQIPALKIRICLIILKYPNFLIQEFLNNYFLMISNTLIWTTHIQYYPKNKL</sequence>
<accession>A0A386AYR6</accession>
<reference evidence="1" key="1">
    <citation type="submission" date="2018-07" db="EMBL/GenBank/DDBJ databases">
        <authorList>
            <person name="Quirk P.G."/>
            <person name="Krulwich T.A."/>
        </authorList>
    </citation>
    <scope>NUCLEOTIDE SEQUENCE</scope>
</reference>
<dbReference type="AlphaFoldDB" id="A0A386AYR6"/>
<gene>
    <name evidence="1" type="primary">orf132</name>
</gene>
<geneLocation type="chloroplast" evidence="1"/>
<dbReference type="EMBL" id="MH591100">
    <property type="protein sequence ID" value="AYC64590.1"/>
    <property type="molecule type" value="Genomic_DNA"/>
</dbReference>
<reference evidence="1" key="2">
    <citation type="journal article" date="2019" name="Mol. Phylogenet. Evol.">
        <title>Reassessment of the classification of bryopsidales (chlorophyta) based on chloroplast phylogenomic analyses.</title>
        <authorList>
            <person name="Cremen M.C."/>
            <person name="Leliaert F."/>
            <person name="West J."/>
            <person name="Lam D.W."/>
            <person name="Shimada S."/>
            <person name="Lopez-Bautista J.M."/>
            <person name="Verbruggen H."/>
        </authorList>
    </citation>
    <scope>NUCLEOTIDE SEQUENCE</scope>
</reference>
<keyword evidence="1" id="KW-0150">Chloroplast</keyword>
<proteinExistence type="predicted"/>
<evidence type="ECO:0000313" key="1">
    <source>
        <dbReference type="EMBL" id="AYC64590.1"/>
    </source>
</evidence>